<evidence type="ECO:0000256" key="3">
    <source>
        <dbReference type="ARBA" id="ARBA00023295"/>
    </source>
</evidence>
<dbReference type="PANTHER" id="PTHR31339:SF9">
    <property type="entry name" value="PLASMIN AND FIBRONECTIN-BINDING PROTEIN A"/>
    <property type="match status" value="1"/>
</dbReference>
<dbReference type="InterPro" id="IPR011050">
    <property type="entry name" value="Pectin_lyase_fold/virulence"/>
</dbReference>
<organism evidence="5 6">
    <name type="scientific">Kribbella italica</name>
    <dbReference type="NCBI Taxonomy" id="1540520"/>
    <lineage>
        <taxon>Bacteria</taxon>
        <taxon>Bacillati</taxon>
        <taxon>Actinomycetota</taxon>
        <taxon>Actinomycetes</taxon>
        <taxon>Propionibacteriales</taxon>
        <taxon>Kribbellaceae</taxon>
        <taxon>Kribbella</taxon>
    </lineage>
</organism>
<dbReference type="PANTHER" id="PTHR31339">
    <property type="entry name" value="PECTIN LYASE-RELATED"/>
    <property type="match status" value="1"/>
</dbReference>
<keyword evidence="2 4" id="KW-0378">Hydrolase</keyword>
<sequence>MPTFFDIRDHGAVGDGVSNDAKAIQAAIDECTTRGGGTVVVPAGAVYLAGSIVLRSNVELHVERGATLQCSGDWTDITERSTVSALSGGVITPETVESGQFITAHGAENVAITGAGTIDGGGRHYVLENLGPIYRMPNARPFTVFLIGCTDVTITDTLFRDAALWTVRLTGCESVLIRGIRIRNDMLLPNADGIDLDHCRRVRVSDCDIRCPDDAISLKTCEEFPDAGPCEDITVTNCVLESRSSALVIGVDVVQPIRNVVVSNCVIRDSHRGLSVNLGQKTQFENILFTGIVVETRIDDDAWWGRGEPIYVSAMPWHDEVGTVRNVRFVNILARSENGAYVEGFERGLIEGILLDNVRIELEHRGELAGGRYDRRPYSGAGEIVDHPTAGFYVKNADDVTLRNCEVVWAGESQPWHGPAVETVNAGVVVEGFRGDSARPGEIPAMVRS</sequence>
<dbReference type="GO" id="GO:0005975">
    <property type="term" value="P:carbohydrate metabolic process"/>
    <property type="evidence" value="ECO:0007669"/>
    <property type="project" value="InterPro"/>
</dbReference>
<evidence type="ECO:0000313" key="6">
    <source>
        <dbReference type="Proteomes" id="UP000549971"/>
    </source>
</evidence>
<dbReference type="Pfam" id="PF00295">
    <property type="entry name" value="Glyco_hydro_28"/>
    <property type="match status" value="1"/>
</dbReference>
<accession>A0A7W9J516</accession>
<dbReference type="Proteomes" id="UP000549971">
    <property type="component" value="Unassembled WGS sequence"/>
</dbReference>
<dbReference type="EMBL" id="JACHMY010000001">
    <property type="protein sequence ID" value="MBB5835761.1"/>
    <property type="molecule type" value="Genomic_DNA"/>
</dbReference>
<dbReference type="GO" id="GO:0004650">
    <property type="term" value="F:polygalacturonase activity"/>
    <property type="evidence" value="ECO:0007669"/>
    <property type="project" value="InterPro"/>
</dbReference>
<reference evidence="5 6" key="1">
    <citation type="submission" date="2020-08" db="EMBL/GenBank/DDBJ databases">
        <title>Sequencing the genomes of 1000 actinobacteria strains.</title>
        <authorList>
            <person name="Klenk H.-P."/>
        </authorList>
    </citation>
    <scope>NUCLEOTIDE SEQUENCE [LARGE SCALE GENOMIC DNA]</scope>
    <source>
        <strain evidence="5 6">DSM 28967</strain>
    </source>
</reference>
<dbReference type="RefSeq" id="WP_184795368.1">
    <property type="nucleotide sequence ID" value="NZ_JACHMY010000001.1"/>
</dbReference>
<proteinExistence type="inferred from homology"/>
<dbReference type="InterPro" id="IPR000743">
    <property type="entry name" value="Glyco_hydro_28"/>
</dbReference>
<dbReference type="InterPro" id="IPR012334">
    <property type="entry name" value="Pectin_lyas_fold"/>
</dbReference>
<gene>
    <name evidence="5" type="ORF">HDA39_002495</name>
</gene>
<dbReference type="Gene3D" id="2.160.20.10">
    <property type="entry name" value="Single-stranded right-handed beta-helix, Pectin lyase-like"/>
    <property type="match status" value="1"/>
</dbReference>
<dbReference type="InterPro" id="IPR051801">
    <property type="entry name" value="GH28_Enzymes"/>
</dbReference>
<name>A0A7W9J516_9ACTN</name>
<evidence type="ECO:0008006" key="7">
    <source>
        <dbReference type="Google" id="ProtNLM"/>
    </source>
</evidence>
<keyword evidence="6" id="KW-1185">Reference proteome</keyword>
<dbReference type="SUPFAM" id="SSF51126">
    <property type="entry name" value="Pectin lyase-like"/>
    <property type="match status" value="1"/>
</dbReference>
<comment type="caution">
    <text evidence="5">The sequence shown here is derived from an EMBL/GenBank/DDBJ whole genome shotgun (WGS) entry which is preliminary data.</text>
</comment>
<evidence type="ECO:0000313" key="5">
    <source>
        <dbReference type="EMBL" id="MBB5835761.1"/>
    </source>
</evidence>
<evidence type="ECO:0000256" key="2">
    <source>
        <dbReference type="ARBA" id="ARBA00022801"/>
    </source>
</evidence>
<dbReference type="AlphaFoldDB" id="A0A7W9J516"/>
<evidence type="ECO:0000256" key="1">
    <source>
        <dbReference type="ARBA" id="ARBA00008834"/>
    </source>
</evidence>
<dbReference type="SMART" id="SM00710">
    <property type="entry name" value="PbH1"/>
    <property type="match status" value="7"/>
</dbReference>
<evidence type="ECO:0000256" key="4">
    <source>
        <dbReference type="RuleBase" id="RU361169"/>
    </source>
</evidence>
<keyword evidence="3 4" id="KW-0326">Glycosidase</keyword>
<dbReference type="InterPro" id="IPR006626">
    <property type="entry name" value="PbH1"/>
</dbReference>
<protein>
    <recommendedName>
        <fullName evidence="7">Glycoside hydrolase family 28 protein</fullName>
    </recommendedName>
</protein>
<comment type="similarity">
    <text evidence="1 4">Belongs to the glycosyl hydrolase 28 family.</text>
</comment>